<feature type="signal peptide" evidence="1">
    <location>
        <begin position="1"/>
        <end position="22"/>
    </location>
</feature>
<comment type="caution">
    <text evidence="2">The sequence shown here is derived from an EMBL/GenBank/DDBJ whole genome shotgun (WGS) entry which is preliminary data.</text>
</comment>
<dbReference type="Proteomes" id="UP000027866">
    <property type="component" value="Unassembled WGS sequence"/>
</dbReference>
<evidence type="ECO:0008006" key="4">
    <source>
        <dbReference type="Google" id="ProtNLM"/>
    </source>
</evidence>
<dbReference type="RefSeq" id="WP_034904019.1">
    <property type="nucleotide sequence ID" value="NZ_CP017057.1"/>
</dbReference>
<gene>
    <name evidence="2" type="ORF">EH32_12905</name>
</gene>
<evidence type="ECO:0000313" key="2">
    <source>
        <dbReference type="EMBL" id="KEO93120.1"/>
    </source>
</evidence>
<evidence type="ECO:0000256" key="1">
    <source>
        <dbReference type="SAM" id="SignalP"/>
    </source>
</evidence>
<accession>A0A074MK21</accession>
<dbReference type="PATRIC" id="fig|39960.10.peg.1082"/>
<feature type="chain" id="PRO_5001698954" description="PepSY domain-containing protein" evidence="1">
    <location>
        <begin position="23"/>
        <end position="119"/>
    </location>
</feature>
<keyword evidence="1" id="KW-0732">Signal</keyword>
<protein>
    <recommendedName>
        <fullName evidence="4">PepSY domain-containing protein</fullName>
    </recommendedName>
</protein>
<reference evidence="2 3" key="1">
    <citation type="submission" date="2014-04" db="EMBL/GenBank/DDBJ databases">
        <title>A comprehensive comparison of genomes of Erythrobacter spp. Strains.</title>
        <authorList>
            <person name="Zheng Q."/>
        </authorList>
    </citation>
    <scope>NUCLEOTIDE SEQUENCE [LARGE SCALE GENOMIC DNA]</scope>
    <source>
        <strain evidence="2 3">DSM 8509</strain>
    </source>
</reference>
<name>A0A074MK21_9SPHN</name>
<evidence type="ECO:0000313" key="3">
    <source>
        <dbReference type="Proteomes" id="UP000027866"/>
    </source>
</evidence>
<organism evidence="2 3">
    <name type="scientific">Erythrobacter litoralis</name>
    <dbReference type="NCBI Taxonomy" id="39960"/>
    <lineage>
        <taxon>Bacteria</taxon>
        <taxon>Pseudomonadati</taxon>
        <taxon>Pseudomonadota</taxon>
        <taxon>Alphaproteobacteria</taxon>
        <taxon>Sphingomonadales</taxon>
        <taxon>Erythrobacteraceae</taxon>
        <taxon>Erythrobacter/Porphyrobacter group</taxon>
        <taxon>Erythrobacter</taxon>
    </lineage>
</organism>
<dbReference type="KEGG" id="elq:Ga0102493_111995"/>
<sequence length="119" mass="12196">MKTATACALLASALLFSNNPLAAQAVSEPGVTEPVPGVRVIDGSKVSQRPVSSSALLTAIAADPGFKGIAKLLGGKGIESPGPQGTVTHMYKIRETDSDTDKVVVLFVKGGKVVEHLIT</sequence>
<keyword evidence="3" id="KW-1185">Reference proteome</keyword>
<proteinExistence type="predicted"/>
<dbReference type="AlphaFoldDB" id="A0A074MK21"/>
<dbReference type="EMBL" id="JMIX01000007">
    <property type="protein sequence ID" value="KEO93120.1"/>
    <property type="molecule type" value="Genomic_DNA"/>
</dbReference>